<proteinExistence type="predicted"/>
<dbReference type="RefSeq" id="WP_174582222.1">
    <property type="nucleotide sequence ID" value="NZ_CAJNOB010000034.1"/>
</dbReference>
<dbReference type="AlphaFoldDB" id="A0A8J2BV18"/>
<organism evidence="6 7">
    <name type="scientific">Candidatus Methylacidithermus pantelleriae</name>
    <dbReference type="NCBI Taxonomy" id="2744239"/>
    <lineage>
        <taxon>Bacteria</taxon>
        <taxon>Pseudomonadati</taxon>
        <taxon>Verrucomicrobiota</taxon>
        <taxon>Methylacidiphilae</taxon>
        <taxon>Methylacidiphilales</taxon>
        <taxon>Methylacidiphilaceae</taxon>
        <taxon>Candidatus Methylacidithermus</taxon>
    </lineage>
</organism>
<accession>A0A8J2BV18</accession>
<evidence type="ECO:0000256" key="2">
    <source>
        <dbReference type="ARBA" id="ARBA00022692"/>
    </source>
</evidence>
<dbReference type="EMBL" id="CAJNOB010000034">
    <property type="protein sequence ID" value="CAF0701032.1"/>
    <property type="molecule type" value="Genomic_DNA"/>
</dbReference>
<dbReference type="PANTHER" id="PTHR31851">
    <property type="entry name" value="FE(2+)/MN(2+) TRANSPORTER PCL1"/>
    <property type="match status" value="1"/>
</dbReference>
<name>A0A8J2BV18_9BACT</name>
<dbReference type="SUPFAM" id="SSF47240">
    <property type="entry name" value="Ferritin-like"/>
    <property type="match status" value="1"/>
</dbReference>
<gene>
    <name evidence="6" type="ORF">MPNT_40114</name>
</gene>
<dbReference type="InterPro" id="IPR009078">
    <property type="entry name" value="Ferritin-like_SF"/>
</dbReference>
<feature type="transmembrane region" description="Helical" evidence="5">
    <location>
        <begin position="305"/>
        <end position="322"/>
    </location>
</feature>
<keyword evidence="7" id="KW-1185">Reference proteome</keyword>
<reference evidence="6" key="1">
    <citation type="submission" date="2021-02" db="EMBL/GenBank/DDBJ databases">
        <authorList>
            <person name="Cremers G."/>
            <person name="Picone N."/>
        </authorList>
    </citation>
    <scope>NUCLEOTIDE SEQUENCE</scope>
    <source>
        <strain evidence="6">PQ17</strain>
    </source>
</reference>
<dbReference type="InterPro" id="IPR008217">
    <property type="entry name" value="Ccc1_fam"/>
</dbReference>
<comment type="caution">
    <text evidence="6">The sequence shown here is derived from an EMBL/GenBank/DDBJ whole genome shotgun (WGS) entry which is preliminary data.</text>
</comment>
<dbReference type="Proteomes" id="UP000663859">
    <property type="component" value="Unassembled WGS sequence"/>
</dbReference>
<evidence type="ECO:0000313" key="6">
    <source>
        <dbReference type="EMBL" id="CAF0701032.1"/>
    </source>
</evidence>
<feature type="transmembrane region" description="Helical" evidence="5">
    <location>
        <begin position="205"/>
        <end position="229"/>
    </location>
</feature>
<sequence>MKKKPESSTGKNVAVRIWTEQWRLEMENARIYELLAKREPHSRRREIFQRLAEIERSHATRCREQLEKLGAKVPILWETGLRFWYGWRWSWTSPEQALLEMEARERKLAEDSAVGEDTRALLPHPSRQVWEQILKEERTHAGVVHALATQSETQRRLQGILRREPWHKRGGSWIADAVYGANDGLGAVFGIVSGMAGATGNQEHYVILSGLAGMLASSLSMGAGAYLAAKSQRELMEAEIAREKEELHTNPQEEKEELSLFYELQGLAPHQAQELAEKMSQQPEAFLEMMLQNELGLTMSQLPNPWVSCFSALLSTASGAFVPLVPFFFLPGVLAVATSFAVSIVAHFAIGAAKSLLTLRSWWASGLEMTLVGILEAVVTYFLGKWFGNLD</sequence>
<keyword evidence="2 5" id="KW-0812">Transmembrane</keyword>
<dbReference type="Pfam" id="PF01988">
    <property type="entry name" value="VIT1"/>
    <property type="match status" value="1"/>
</dbReference>
<evidence type="ECO:0000256" key="4">
    <source>
        <dbReference type="ARBA" id="ARBA00023136"/>
    </source>
</evidence>
<protein>
    <submittedName>
        <fullName evidence="6">Ferritin</fullName>
    </submittedName>
</protein>
<dbReference type="GO" id="GO:0012505">
    <property type="term" value="C:endomembrane system"/>
    <property type="evidence" value="ECO:0007669"/>
    <property type="project" value="UniProtKB-SubCell"/>
</dbReference>
<evidence type="ECO:0000256" key="3">
    <source>
        <dbReference type="ARBA" id="ARBA00022989"/>
    </source>
</evidence>
<evidence type="ECO:0000313" key="7">
    <source>
        <dbReference type="Proteomes" id="UP000663859"/>
    </source>
</evidence>
<evidence type="ECO:0000256" key="1">
    <source>
        <dbReference type="ARBA" id="ARBA00004127"/>
    </source>
</evidence>
<feature type="transmembrane region" description="Helical" evidence="5">
    <location>
        <begin position="328"/>
        <end position="350"/>
    </location>
</feature>
<dbReference type="GO" id="GO:0005384">
    <property type="term" value="F:manganese ion transmembrane transporter activity"/>
    <property type="evidence" value="ECO:0007669"/>
    <property type="project" value="InterPro"/>
</dbReference>
<keyword evidence="3 5" id="KW-1133">Transmembrane helix</keyword>
<feature type="transmembrane region" description="Helical" evidence="5">
    <location>
        <begin position="362"/>
        <end position="383"/>
    </location>
</feature>
<evidence type="ECO:0000256" key="5">
    <source>
        <dbReference type="SAM" id="Phobius"/>
    </source>
</evidence>
<comment type="subcellular location">
    <subcellularLocation>
        <location evidence="1">Endomembrane system</location>
        <topology evidence="1">Multi-pass membrane protein</topology>
    </subcellularLocation>
</comment>
<keyword evidence="4 5" id="KW-0472">Membrane</keyword>
<dbReference type="GO" id="GO:0030026">
    <property type="term" value="P:intracellular manganese ion homeostasis"/>
    <property type="evidence" value="ECO:0007669"/>
    <property type="project" value="InterPro"/>
</dbReference>